<reference evidence="1 2" key="1">
    <citation type="submission" date="2017-12" db="EMBL/GenBank/DDBJ databases">
        <authorList>
            <person name="Pombert J.-F."/>
            <person name="Haag K.L."/>
            <person name="Ebert D."/>
        </authorList>
    </citation>
    <scope>NUCLEOTIDE SEQUENCE [LARGE SCALE GENOMIC DNA]</scope>
    <source>
        <strain evidence="1">FI-OER-3-3</strain>
    </source>
</reference>
<protein>
    <recommendedName>
        <fullName evidence="3">Protein kinase</fullName>
    </recommendedName>
</protein>
<evidence type="ECO:0000313" key="1">
    <source>
        <dbReference type="EMBL" id="TBT96617.1"/>
    </source>
</evidence>
<dbReference type="EMBL" id="PITJ01002874">
    <property type="protein sequence ID" value="TBT96617.1"/>
    <property type="molecule type" value="Genomic_DNA"/>
</dbReference>
<sequence>FITSMERAIIFNYIRENGKLPNWLKNDFKKESIIIEKCIKKNPIERISALELFSLVLELTETNKKI</sequence>
<comment type="caution">
    <text evidence="1">The sequence shown here is derived from an EMBL/GenBank/DDBJ whole genome shotgun (WGS) entry which is preliminary data.</text>
</comment>
<name>A0A4Q9KPR3_9MICR</name>
<proteinExistence type="predicted"/>
<feature type="non-terminal residue" evidence="1">
    <location>
        <position position="1"/>
    </location>
</feature>
<dbReference type="AlphaFoldDB" id="A0A4Q9KPR3"/>
<gene>
    <name evidence="1" type="ORF">CWI37_2874p0010</name>
</gene>
<accession>A0A4Q9KPR3</accession>
<dbReference type="VEuPathDB" id="MicrosporidiaDB:CWI37_2874p0010"/>
<organism evidence="1 2">
    <name type="scientific">Hamiltosporidium tvaerminnensis</name>
    <dbReference type="NCBI Taxonomy" id="1176355"/>
    <lineage>
        <taxon>Eukaryota</taxon>
        <taxon>Fungi</taxon>
        <taxon>Fungi incertae sedis</taxon>
        <taxon>Microsporidia</taxon>
        <taxon>Dubosqiidae</taxon>
        <taxon>Hamiltosporidium</taxon>
    </lineage>
</organism>
<evidence type="ECO:0000313" key="2">
    <source>
        <dbReference type="Proteomes" id="UP000292362"/>
    </source>
</evidence>
<dbReference type="Proteomes" id="UP000292362">
    <property type="component" value="Unassembled WGS sequence"/>
</dbReference>
<evidence type="ECO:0008006" key="3">
    <source>
        <dbReference type="Google" id="ProtNLM"/>
    </source>
</evidence>